<keyword evidence="10" id="KW-0675">Receptor</keyword>
<sequence length="1125" mass="124321">MKKLHNKRGKNQPFMKFDLKMKLTTFFLFASFFSMLANSGYTQSITLHVENKTVAQIIDKIEASSEYRFVYNTKFVDLRRKVSIKVDDVKIETVLSQLFYNTNTSFKIQNTQVVLKNKEITFNTFGLSEPVIYAEIQEYKITGTITDEFGQPLPGANILEKNTTNGVQSDFDGNFSLLVKDANAILVVSYIGFVTQEVSVNSQTALAIVLKEDAAGLDEVVIVGYGSQKKSDVTGSVARADLETFREQGNTSIVQSLQGSVAGLNVGVSTEAGGDVNFSVRGQNNLGGDASANAPLIVVDGIIFRGTLQDINPDDVQSVDVLKDASSTAIYGSQASNGVIIVTTRTGKSGGSGKPVFNYSARYSFKEDANRLTYGTGEDYLDQIRAFNWKSAYPQGPNYDPNYDVLTGLDPQEVEGYNNGTNVDWQDLLTQSGFVNNHNLSVSGNTDNVTYFVSGSFLDNEEIIIGDNYSKVTGRVNLELKLNNWLKVGTNSFVTSADYSGIEFERADITYSPYAAAYDAEGNPVVKVTERFGSSALLTANDLDEDKRTHLNTTLYTVIDIPWIKGLSYRMNYNNSTRTRRHNQFLYATPDRVAQARKDLFFNKDWTIDNILSYNTTLNDVHNIGATFVYGREERYIESTEIGASNFSNEILGYNDLSLGATQDVQSGAEEESSLYQMGRLNYNYDGKYFITGTVRRDGFSGFGKNNKFAVFPSVALGWSVSKEKFFESLSETVSNLKLRMSYGKSGNRALPRYSTLAKVDQNNAYVFGDGGTTFGGQFTSTVAAPNLKWETTTGINIGLDFGLLNNRISGNIEYYNSDTEDILINIDIPSVNGFSQASANLGKVHNSGLEFIINSTNIISDDFSWSSTVNFSTNKNEVVSVLGKDDDGDGIEDDLPSSGFFIGEQLGAIFDYQIDPNNPIYQIGDTDIPPGSEPGFYRLVDQNGGGISSTDDKIILGSTDPAYRFGITNNFKYKNLKLSVFVNSIQGGKNGYLGDNTYWEIDQWTSGGKGKVNGLLPVIVDYWTPNNPNSEYPSLRYDAYDGSRRAKVFRDRSFVRLQDVSLSYSFDNSILQKLGLKHLTLVASGKNLATWTNWKGIDPEAGFRISYGERPVTRSYTLGINLSF</sequence>
<feature type="chain" id="PRO_5045230291" evidence="8">
    <location>
        <begin position="38"/>
        <end position="1125"/>
    </location>
</feature>
<comment type="similarity">
    <text evidence="7">Belongs to the TonB-dependent receptor family.</text>
</comment>
<dbReference type="PROSITE" id="PS52016">
    <property type="entry name" value="TONB_DEPENDENT_REC_3"/>
    <property type="match status" value="1"/>
</dbReference>
<dbReference type="InterPro" id="IPR023997">
    <property type="entry name" value="TonB-dep_OMP_SusC/RagA_CS"/>
</dbReference>
<keyword evidence="8" id="KW-0732">Signal</keyword>
<accession>A0ABY9XUQ9</accession>
<evidence type="ECO:0000313" key="10">
    <source>
        <dbReference type="EMBL" id="WNH09503.1"/>
    </source>
</evidence>
<dbReference type="SUPFAM" id="SSF49464">
    <property type="entry name" value="Carboxypeptidase regulatory domain-like"/>
    <property type="match status" value="1"/>
</dbReference>
<organism evidence="10 11">
    <name type="scientific">Thalassobellus suaedae</name>
    <dbReference type="NCBI Taxonomy" id="3074124"/>
    <lineage>
        <taxon>Bacteria</taxon>
        <taxon>Pseudomonadati</taxon>
        <taxon>Bacteroidota</taxon>
        <taxon>Flavobacteriia</taxon>
        <taxon>Flavobacteriales</taxon>
        <taxon>Flavobacteriaceae</taxon>
        <taxon>Thalassobellus</taxon>
    </lineage>
</organism>
<dbReference type="InterPro" id="IPR039426">
    <property type="entry name" value="TonB-dep_rcpt-like"/>
</dbReference>
<evidence type="ECO:0000256" key="7">
    <source>
        <dbReference type="PROSITE-ProRule" id="PRU01360"/>
    </source>
</evidence>
<dbReference type="InterPro" id="IPR012910">
    <property type="entry name" value="Plug_dom"/>
</dbReference>
<evidence type="ECO:0000313" key="11">
    <source>
        <dbReference type="Proteomes" id="UP001302806"/>
    </source>
</evidence>
<dbReference type="InterPro" id="IPR036942">
    <property type="entry name" value="Beta-barrel_TonB_sf"/>
</dbReference>
<dbReference type="EMBL" id="CP134537">
    <property type="protein sequence ID" value="WNH09503.1"/>
    <property type="molecule type" value="Genomic_DNA"/>
</dbReference>
<keyword evidence="4 7" id="KW-0812">Transmembrane</keyword>
<dbReference type="Gene3D" id="2.170.130.10">
    <property type="entry name" value="TonB-dependent receptor, plug domain"/>
    <property type="match status" value="1"/>
</dbReference>
<dbReference type="Gene3D" id="2.40.170.20">
    <property type="entry name" value="TonB-dependent receptor, beta-barrel domain"/>
    <property type="match status" value="1"/>
</dbReference>
<keyword evidence="6 7" id="KW-0998">Cell outer membrane</keyword>
<feature type="domain" description="Secretin/TonB short N-terminal" evidence="9">
    <location>
        <begin position="67"/>
        <end position="118"/>
    </location>
</feature>
<dbReference type="NCBIfam" id="TIGR04056">
    <property type="entry name" value="OMP_RagA_SusC"/>
    <property type="match status" value="1"/>
</dbReference>
<evidence type="ECO:0000256" key="6">
    <source>
        <dbReference type="ARBA" id="ARBA00023237"/>
    </source>
</evidence>
<dbReference type="Gene3D" id="2.60.40.1120">
    <property type="entry name" value="Carboxypeptidase-like, regulatory domain"/>
    <property type="match status" value="1"/>
</dbReference>
<evidence type="ECO:0000256" key="4">
    <source>
        <dbReference type="ARBA" id="ARBA00022692"/>
    </source>
</evidence>
<keyword evidence="5 7" id="KW-0472">Membrane</keyword>
<dbReference type="Pfam" id="PF07660">
    <property type="entry name" value="STN"/>
    <property type="match status" value="1"/>
</dbReference>
<dbReference type="InterPro" id="IPR023996">
    <property type="entry name" value="TonB-dep_OMP_SusC/RagA"/>
</dbReference>
<name>A0ABY9XUQ9_9FLAO</name>
<comment type="subcellular location">
    <subcellularLocation>
        <location evidence="1 7">Cell outer membrane</location>
        <topology evidence="1 7">Multi-pass membrane protein</topology>
    </subcellularLocation>
</comment>
<protein>
    <submittedName>
        <fullName evidence="10">TonB-dependent receptor</fullName>
    </submittedName>
</protein>
<dbReference type="InterPro" id="IPR008969">
    <property type="entry name" value="CarboxyPept-like_regulatory"/>
</dbReference>
<gene>
    <name evidence="10" type="ORF">RHP51_01815</name>
</gene>
<evidence type="ECO:0000256" key="5">
    <source>
        <dbReference type="ARBA" id="ARBA00023136"/>
    </source>
</evidence>
<dbReference type="InterPro" id="IPR037066">
    <property type="entry name" value="Plug_dom_sf"/>
</dbReference>
<dbReference type="InterPro" id="IPR011662">
    <property type="entry name" value="Secretin/TonB_short_N"/>
</dbReference>
<dbReference type="Pfam" id="PF13715">
    <property type="entry name" value="CarbopepD_reg_2"/>
    <property type="match status" value="1"/>
</dbReference>
<dbReference type="Pfam" id="PF07715">
    <property type="entry name" value="Plug"/>
    <property type="match status" value="1"/>
</dbReference>
<dbReference type="RefSeq" id="WP_415865962.1">
    <property type="nucleotide sequence ID" value="NZ_CP134537.1"/>
</dbReference>
<evidence type="ECO:0000256" key="2">
    <source>
        <dbReference type="ARBA" id="ARBA00022448"/>
    </source>
</evidence>
<dbReference type="NCBIfam" id="TIGR04057">
    <property type="entry name" value="SusC_RagA_signa"/>
    <property type="match status" value="1"/>
</dbReference>
<keyword evidence="2 7" id="KW-0813">Transport</keyword>
<feature type="signal peptide" evidence="8">
    <location>
        <begin position="1"/>
        <end position="37"/>
    </location>
</feature>
<evidence type="ECO:0000256" key="3">
    <source>
        <dbReference type="ARBA" id="ARBA00022452"/>
    </source>
</evidence>
<evidence type="ECO:0000256" key="8">
    <source>
        <dbReference type="SAM" id="SignalP"/>
    </source>
</evidence>
<dbReference type="Proteomes" id="UP001302806">
    <property type="component" value="Chromosome"/>
</dbReference>
<dbReference type="SMART" id="SM00965">
    <property type="entry name" value="STN"/>
    <property type="match status" value="1"/>
</dbReference>
<evidence type="ECO:0000259" key="9">
    <source>
        <dbReference type="SMART" id="SM00965"/>
    </source>
</evidence>
<keyword evidence="3 7" id="KW-1134">Transmembrane beta strand</keyword>
<proteinExistence type="inferred from homology"/>
<reference evidence="10 11" key="1">
    <citation type="submission" date="2023-09" db="EMBL/GenBank/DDBJ databases">
        <title>Thalassobella suaedae gen. nov., sp. nov., a marine bacterium of the family Flavobacteriaceae isolated from a halophyte Suaeda japonica.</title>
        <authorList>
            <person name="Lee S.Y."/>
            <person name="Hwang C.Y."/>
        </authorList>
    </citation>
    <scope>NUCLEOTIDE SEQUENCE [LARGE SCALE GENOMIC DNA]</scope>
    <source>
        <strain evidence="10 11">HL-DH14</strain>
    </source>
</reference>
<evidence type="ECO:0000256" key="1">
    <source>
        <dbReference type="ARBA" id="ARBA00004571"/>
    </source>
</evidence>
<dbReference type="SUPFAM" id="SSF56935">
    <property type="entry name" value="Porins"/>
    <property type="match status" value="1"/>
</dbReference>